<name>A0A8D4VMI9_9GAMM</name>
<evidence type="ECO:0000313" key="3">
    <source>
        <dbReference type="EMBL" id="BBL69842.1"/>
    </source>
</evidence>
<gene>
    <name evidence="3" type="ORF">MoryE10_04480</name>
</gene>
<keyword evidence="1" id="KW-0560">Oxidoreductase</keyword>
<dbReference type="GO" id="GO:0016491">
    <property type="term" value="F:oxidoreductase activity"/>
    <property type="evidence" value="ECO:0007669"/>
    <property type="project" value="UniProtKB-KW"/>
</dbReference>
<evidence type="ECO:0000259" key="2">
    <source>
        <dbReference type="Pfam" id="PF09176"/>
    </source>
</evidence>
<dbReference type="InterPro" id="IPR015259">
    <property type="entry name" value="Methyl-teptahyd_DH_N"/>
</dbReference>
<dbReference type="Pfam" id="PF09176">
    <property type="entry name" value="Mpt_N"/>
    <property type="match status" value="1"/>
</dbReference>
<dbReference type="InterPro" id="IPR036291">
    <property type="entry name" value="NAD(P)-bd_dom_sf"/>
</dbReference>
<accession>A0A8D4VMI9</accession>
<dbReference type="RefSeq" id="WP_054774623.1">
    <property type="nucleotide sequence ID" value="NZ_AP019782.1"/>
</dbReference>
<dbReference type="InterPro" id="IPR037089">
    <property type="entry name" value="Methyl-teptahyd_DH_N_sf"/>
</dbReference>
<dbReference type="Proteomes" id="UP000824988">
    <property type="component" value="Chromosome"/>
</dbReference>
<keyword evidence="4" id="KW-1185">Reference proteome</keyword>
<dbReference type="SUPFAM" id="SSF51735">
    <property type="entry name" value="NAD(P)-binding Rossmann-fold domains"/>
    <property type="match status" value="1"/>
</dbReference>
<evidence type="ECO:0000256" key="1">
    <source>
        <dbReference type="ARBA" id="ARBA00023002"/>
    </source>
</evidence>
<dbReference type="Gene3D" id="3.40.50.10280">
    <property type="entry name" value="Methylene-tetrahydromethanopterin dehydrogenase, N-terminal domain"/>
    <property type="match status" value="1"/>
</dbReference>
<feature type="domain" description="Methylene-tetrahydromethanopterin dehydrogenase N-terminal" evidence="2">
    <location>
        <begin position="18"/>
        <end position="98"/>
    </location>
</feature>
<protein>
    <submittedName>
        <fullName evidence="3">Methylenetetrahydromethanopterin dehydrogenase</fullName>
    </submittedName>
</protein>
<dbReference type="EMBL" id="AP019782">
    <property type="protein sequence ID" value="BBL69842.1"/>
    <property type="molecule type" value="Genomic_DNA"/>
</dbReference>
<dbReference type="SUPFAM" id="SSF53223">
    <property type="entry name" value="Aminoacid dehydrogenase-like, N-terminal domain"/>
    <property type="match status" value="1"/>
</dbReference>
<organism evidence="3 4">
    <name type="scientific">Methylogaea oryzae</name>
    <dbReference type="NCBI Taxonomy" id="1295382"/>
    <lineage>
        <taxon>Bacteria</taxon>
        <taxon>Pseudomonadati</taxon>
        <taxon>Pseudomonadota</taxon>
        <taxon>Gammaproteobacteria</taxon>
        <taxon>Methylococcales</taxon>
        <taxon>Methylococcaceae</taxon>
        <taxon>Methylogaea</taxon>
    </lineage>
</organism>
<sequence length="300" mass="31342">MSKRTVLYMLDPMPHNSPFDINMAIDADYDVVLPFSGVKLEDMNGLTQDAIFSRGPEGTKNTGIFIGGRDIGLAVEMLEVAKKAMVPPFQVSVMADPSGAFTTAAALVALVEKQLKSIHGLELKGRKAVVFGGTGPVGIATGVIAASCGAEVTIVDHASLDAALDKANTYGRLFNVQLDGTCAASEADKAHLLHSAEVVFCTAKAGVQVLKAAVLAEAGQLKVAADVNAVPPLGIEGVKRTDCGAPLKHATGSPGAIGIGSLAIGDFKYKLQHALLKSLLQHDEPVFVDFRTAFEMARSM</sequence>
<reference evidence="3" key="1">
    <citation type="submission" date="2019-06" db="EMBL/GenBank/DDBJ databases">
        <title>Complete genome sequence of Methylogaea oryzae strain JCM16910.</title>
        <authorList>
            <person name="Asakawa S."/>
        </authorList>
    </citation>
    <scope>NUCLEOTIDE SEQUENCE</scope>
    <source>
        <strain evidence="3">E10</strain>
    </source>
</reference>
<evidence type="ECO:0000313" key="4">
    <source>
        <dbReference type="Proteomes" id="UP000824988"/>
    </source>
</evidence>
<dbReference type="AlphaFoldDB" id="A0A8D4VMI9"/>
<dbReference type="Gene3D" id="3.40.50.720">
    <property type="entry name" value="NAD(P)-binding Rossmann-like Domain"/>
    <property type="match status" value="1"/>
</dbReference>
<dbReference type="KEGG" id="moz:MoryE10_04480"/>
<proteinExistence type="predicted"/>
<dbReference type="InterPro" id="IPR046346">
    <property type="entry name" value="Aminoacid_DH-like_N_sf"/>
</dbReference>